<dbReference type="Pfam" id="PF01163">
    <property type="entry name" value="RIO1"/>
    <property type="match status" value="1"/>
</dbReference>
<keyword evidence="3" id="KW-0808">Transferase</keyword>
<evidence type="ECO:0000256" key="6">
    <source>
        <dbReference type="ARBA" id="ARBA00022840"/>
    </source>
</evidence>
<feature type="domain" description="RIO-type" evidence="9">
    <location>
        <begin position="104"/>
        <end position="194"/>
    </location>
</feature>
<dbReference type="InterPro" id="IPR011009">
    <property type="entry name" value="Kinase-like_dom_sf"/>
</dbReference>
<dbReference type="AlphaFoldDB" id="A0A6S7ADN8"/>
<comment type="catalytic activity">
    <reaction evidence="7">
        <text>L-threonyl-[protein] + ATP = O-phospho-L-threonyl-[protein] + ADP + H(+)</text>
        <dbReference type="Rhea" id="RHEA:46608"/>
        <dbReference type="Rhea" id="RHEA-COMP:11060"/>
        <dbReference type="Rhea" id="RHEA-COMP:11605"/>
        <dbReference type="ChEBI" id="CHEBI:15378"/>
        <dbReference type="ChEBI" id="CHEBI:30013"/>
        <dbReference type="ChEBI" id="CHEBI:30616"/>
        <dbReference type="ChEBI" id="CHEBI:61977"/>
        <dbReference type="ChEBI" id="CHEBI:456216"/>
        <dbReference type="EC" id="2.7.11.1"/>
    </reaction>
</comment>
<keyword evidence="4" id="KW-0547">Nucleotide-binding</keyword>
<evidence type="ECO:0000256" key="4">
    <source>
        <dbReference type="ARBA" id="ARBA00022741"/>
    </source>
</evidence>
<evidence type="ECO:0000256" key="8">
    <source>
        <dbReference type="ARBA" id="ARBA00048679"/>
    </source>
</evidence>
<gene>
    <name evidence="10" type="ORF">LMG26690_03956</name>
</gene>
<evidence type="ECO:0000313" key="11">
    <source>
        <dbReference type="Proteomes" id="UP000494214"/>
    </source>
</evidence>
<keyword evidence="5" id="KW-0418">Kinase</keyword>
<evidence type="ECO:0000256" key="5">
    <source>
        <dbReference type="ARBA" id="ARBA00022777"/>
    </source>
</evidence>
<reference evidence="10 11" key="1">
    <citation type="submission" date="2020-04" db="EMBL/GenBank/DDBJ databases">
        <authorList>
            <person name="De Canck E."/>
        </authorList>
    </citation>
    <scope>NUCLEOTIDE SEQUENCE [LARGE SCALE GENOMIC DNA]</scope>
    <source>
        <strain evidence="10 11">LMG 26690</strain>
    </source>
</reference>
<keyword evidence="6" id="KW-0067">ATP-binding</keyword>
<keyword evidence="2" id="KW-0723">Serine/threonine-protein kinase</keyword>
<dbReference type="InterPro" id="IPR018934">
    <property type="entry name" value="RIO_dom"/>
</dbReference>
<evidence type="ECO:0000256" key="1">
    <source>
        <dbReference type="ARBA" id="ARBA00012513"/>
    </source>
</evidence>
<evidence type="ECO:0000256" key="2">
    <source>
        <dbReference type="ARBA" id="ARBA00022527"/>
    </source>
</evidence>
<dbReference type="EMBL" id="CADIJM010000009">
    <property type="protein sequence ID" value="CAB3721511.1"/>
    <property type="molecule type" value="Genomic_DNA"/>
</dbReference>
<protein>
    <recommendedName>
        <fullName evidence="1">non-specific serine/threonine protein kinase</fullName>
        <ecNumber evidence="1">2.7.11.1</ecNumber>
    </recommendedName>
</protein>
<evidence type="ECO:0000256" key="3">
    <source>
        <dbReference type="ARBA" id="ARBA00022679"/>
    </source>
</evidence>
<dbReference type="GO" id="GO:0004674">
    <property type="term" value="F:protein serine/threonine kinase activity"/>
    <property type="evidence" value="ECO:0007669"/>
    <property type="project" value="UniProtKB-KW"/>
</dbReference>
<dbReference type="EC" id="2.7.11.1" evidence="1"/>
<accession>A0A6S7ADN8</accession>
<name>A0A6S7ADN8_9BURK</name>
<dbReference type="GO" id="GO:0005524">
    <property type="term" value="F:ATP binding"/>
    <property type="evidence" value="ECO:0007669"/>
    <property type="project" value="UniProtKB-KW"/>
</dbReference>
<dbReference type="Proteomes" id="UP000494214">
    <property type="component" value="Unassembled WGS sequence"/>
</dbReference>
<organism evidence="10 11">
    <name type="scientific">Achromobacter animicus</name>
    <dbReference type="NCBI Taxonomy" id="1389935"/>
    <lineage>
        <taxon>Bacteria</taxon>
        <taxon>Pseudomonadati</taxon>
        <taxon>Pseudomonadota</taxon>
        <taxon>Betaproteobacteria</taxon>
        <taxon>Burkholderiales</taxon>
        <taxon>Alcaligenaceae</taxon>
        <taxon>Achromobacter</taxon>
    </lineage>
</organism>
<evidence type="ECO:0000259" key="9">
    <source>
        <dbReference type="Pfam" id="PF01163"/>
    </source>
</evidence>
<evidence type="ECO:0000313" key="10">
    <source>
        <dbReference type="EMBL" id="CAB3721511.1"/>
    </source>
</evidence>
<dbReference type="SUPFAM" id="SSF56112">
    <property type="entry name" value="Protein kinase-like (PK-like)"/>
    <property type="match status" value="1"/>
</dbReference>
<keyword evidence="11" id="KW-1185">Reference proteome</keyword>
<comment type="catalytic activity">
    <reaction evidence="8">
        <text>L-seryl-[protein] + ATP = O-phospho-L-seryl-[protein] + ADP + H(+)</text>
        <dbReference type="Rhea" id="RHEA:17989"/>
        <dbReference type="Rhea" id="RHEA-COMP:9863"/>
        <dbReference type="Rhea" id="RHEA-COMP:11604"/>
        <dbReference type="ChEBI" id="CHEBI:15378"/>
        <dbReference type="ChEBI" id="CHEBI:29999"/>
        <dbReference type="ChEBI" id="CHEBI:30616"/>
        <dbReference type="ChEBI" id="CHEBI:83421"/>
        <dbReference type="ChEBI" id="CHEBI:456216"/>
        <dbReference type="EC" id="2.7.11.1"/>
    </reaction>
</comment>
<proteinExistence type="predicted"/>
<evidence type="ECO:0000256" key="7">
    <source>
        <dbReference type="ARBA" id="ARBA00047899"/>
    </source>
</evidence>
<sequence>MVRGDAPSFYAVIPEDLLTHPPVHHNAPPGLRAWLDSVDASREPSVRDVTIDGVRCIIKRRRPGILQSVSYVLRYVRALFLAVGCKVFLGEFPRPSVLLRNGLAHEGQRLAQLLEAGSRVPEVWWREQNLLVLEFVGEDLADLIRNEDSTSRMWLARAAAADLAAFHARGMWHGGAQIRNVTLRDGEIWRIDFEENIGATLSRPLAQAYDLFQMLASLVSLRKLGDADARTLGKLALDVYLDCNPDPEVRARLKRLARVLCGIAMPLRPILARFPSRDIQGFFRVADILQPLLLKP</sequence>